<organism evidence="1 2">
    <name type="scientific">Marasmius oreades</name>
    <name type="common">fairy-ring Marasmius</name>
    <dbReference type="NCBI Taxonomy" id="181124"/>
    <lineage>
        <taxon>Eukaryota</taxon>
        <taxon>Fungi</taxon>
        <taxon>Dikarya</taxon>
        <taxon>Basidiomycota</taxon>
        <taxon>Agaricomycotina</taxon>
        <taxon>Agaricomycetes</taxon>
        <taxon>Agaricomycetidae</taxon>
        <taxon>Agaricales</taxon>
        <taxon>Marasmiineae</taxon>
        <taxon>Marasmiaceae</taxon>
        <taxon>Marasmius</taxon>
    </lineage>
</organism>
<reference evidence="1" key="1">
    <citation type="journal article" date="2021" name="Genome Biol. Evol.">
        <title>The assembled and annotated genome of the fairy-ring fungus Marasmius oreades.</title>
        <authorList>
            <person name="Hiltunen M."/>
            <person name="Ament-Velasquez S.L."/>
            <person name="Johannesson H."/>
        </authorList>
    </citation>
    <scope>NUCLEOTIDE SEQUENCE</scope>
    <source>
        <strain evidence="1">03SP1</strain>
    </source>
</reference>
<protein>
    <submittedName>
        <fullName evidence="1">Uncharacterized protein</fullName>
    </submittedName>
</protein>
<gene>
    <name evidence="1" type="ORF">E1B28_005264</name>
</gene>
<evidence type="ECO:0000313" key="1">
    <source>
        <dbReference type="EMBL" id="KAG7097953.1"/>
    </source>
</evidence>
<dbReference type="GeneID" id="66074340"/>
<dbReference type="Proteomes" id="UP001049176">
    <property type="component" value="Chromosome 2"/>
</dbReference>
<dbReference type="AlphaFoldDB" id="A0A9P7V0D4"/>
<evidence type="ECO:0000313" key="2">
    <source>
        <dbReference type="Proteomes" id="UP001049176"/>
    </source>
</evidence>
<name>A0A9P7V0D4_9AGAR</name>
<dbReference type="EMBL" id="CM032182">
    <property type="protein sequence ID" value="KAG7097953.1"/>
    <property type="molecule type" value="Genomic_DNA"/>
</dbReference>
<dbReference type="RefSeq" id="XP_043014423.1">
    <property type="nucleotide sequence ID" value="XM_043149815.1"/>
</dbReference>
<accession>A0A9P7V0D4</accession>
<sequence>MDSTLSLISLHPHHPPGDPCFRIRTDLFNVRTVLYPLQQLQSGPNRVRAIWNATEDDCRLGQCVAFHGEG</sequence>
<comment type="caution">
    <text evidence="1">The sequence shown here is derived from an EMBL/GenBank/DDBJ whole genome shotgun (WGS) entry which is preliminary data.</text>
</comment>
<proteinExistence type="predicted"/>
<keyword evidence="2" id="KW-1185">Reference proteome</keyword>
<dbReference type="KEGG" id="more:E1B28_005264"/>